<sequence>MLNRRSFIRGLFIGLGALAVGGWQKLLGATGKDYYRIVVLGDPHLPVRVAKHPDSNVRQAILAAKNDVIADINSWDDVTAVAVVGDIVEQRGVKSEYEYIQSFFGKLKKELWVINGNHEFLYEDELSANGRIKPASPEVRQQKLAAFASFWQLPERWYAKDLGGYHLIFLSTEGPLPTQLGEMQLAWFEQELAAHRDKTTLVFFHGPLNHTLLTYHKSVNTERSIAMPADKIDAILAENPQVKLWVSGHTHTSCHNSSFANNEINYYNEHTCNIHNDCMDKKKITTNSIYLYPDHIEVRTFDHYKKCWLDEIDRSF</sequence>
<protein>
    <recommendedName>
        <fullName evidence="1">Calcineurin-like phosphoesterase domain-containing protein</fullName>
    </recommendedName>
</protein>
<dbReference type="PANTHER" id="PTHR43143">
    <property type="entry name" value="METALLOPHOSPHOESTERASE, CALCINEURIN SUPERFAMILY"/>
    <property type="match status" value="1"/>
</dbReference>
<dbReference type="RefSeq" id="WP_149170628.1">
    <property type="nucleotide sequence ID" value="NZ_VTOY01000001.1"/>
</dbReference>
<dbReference type="GO" id="GO:0016787">
    <property type="term" value="F:hydrolase activity"/>
    <property type="evidence" value="ECO:0007669"/>
    <property type="project" value="InterPro"/>
</dbReference>
<dbReference type="EMBL" id="VTOY01000001">
    <property type="protein sequence ID" value="TYZ25010.1"/>
    <property type="molecule type" value="Genomic_DNA"/>
</dbReference>
<evidence type="ECO:0000313" key="3">
    <source>
        <dbReference type="Proteomes" id="UP000323646"/>
    </source>
</evidence>
<dbReference type="InterPro" id="IPR029052">
    <property type="entry name" value="Metallo-depent_PP-like"/>
</dbReference>
<dbReference type="OrthoDB" id="1662393at2"/>
<dbReference type="SUPFAM" id="SSF56300">
    <property type="entry name" value="Metallo-dependent phosphatases"/>
    <property type="match status" value="1"/>
</dbReference>
<dbReference type="PANTHER" id="PTHR43143:SF4">
    <property type="entry name" value="CALCINEURIN-LIKE PHOSPHOESTERASE DOMAIN-CONTAINING PROTEIN"/>
    <property type="match status" value="1"/>
</dbReference>
<dbReference type="AlphaFoldDB" id="A0A5D6WB37"/>
<proteinExistence type="predicted"/>
<reference evidence="2 3" key="1">
    <citation type="submission" date="2019-08" db="EMBL/GenBank/DDBJ databases">
        <title>Selenomonas sp. mPRGC5 and Selenomonas sp. mPRGC8 isolated from ruminal fluid of dairy goat (Capra hircus).</title>
        <authorList>
            <person name="Poothong S."/>
            <person name="Nuengjamnong C."/>
            <person name="Tanasupawat S."/>
        </authorList>
    </citation>
    <scope>NUCLEOTIDE SEQUENCE [LARGE SCALE GENOMIC DNA]</scope>
    <source>
        <strain evidence="3">mPRGC5</strain>
    </source>
</reference>
<dbReference type="InterPro" id="IPR051918">
    <property type="entry name" value="STPP_CPPED1"/>
</dbReference>
<evidence type="ECO:0000259" key="1">
    <source>
        <dbReference type="Pfam" id="PF00149"/>
    </source>
</evidence>
<accession>A0A5D6WB37</accession>
<feature type="domain" description="Calcineurin-like phosphoesterase" evidence="1">
    <location>
        <begin position="36"/>
        <end position="252"/>
    </location>
</feature>
<dbReference type="InterPro" id="IPR004843">
    <property type="entry name" value="Calcineurin-like_PHP"/>
</dbReference>
<dbReference type="Pfam" id="PF00149">
    <property type="entry name" value="Metallophos"/>
    <property type="match status" value="1"/>
</dbReference>
<comment type="caution">
    <text evidence="2">The sequence shown here is derived from an EMBL/GenBank/DDBJ whole genome shotgun (WGS) entry which is preliminary data.</text>
</comment>
<evidence type="ECO:0000313" key="2">
    <source>
        <dbReference type="EMBL" id="TYZ25010.1"/>
    </source>
</evidence>
<dbReference type="Gene3D" id="3.60.21.10">
    <property type="match status" value="1"/>
</dbReference>
<name>A0A5D6WB37_9FIRM</name>
<dbReference type="Proteomes" id="UP000323646">
    <property type="component" value="Unassembled WGS sequence"/>
</dbReference>
<organism evidence="2 3">
    <name type="scientific">Selenomonas ruminis</name>
    <dbReference type="NCBI Taxonomy" id="2593411"/>
    <lineage>
        <taxon>Bacteria</taxon>
        <taxon>Bacillati</taxon>
        <taxon>Bacillota</taxon>
        <taxon>Negativicutes</taxon>
        <taxon>Selenomonadales</taxon>
        <taxon>Selenomonadaceae</taxon>
        <taxon>Selenomonas</taxon>
    </lineage>
</organism>
<keyword evidence="3" id="KW-1185">Reference proteome</keyword>
<gene>
    <name evidence="2" type="ORF">FZ040_02995</name>
</gene>